<dbReference type="EMBL" id="CP146609">
    <property type="protein sequence ID" value="WWX22453.1"/>
    <property type="molecule type" value="Genomic_DNA"/>
</dbReference>
<proteinExistence type="predicted"/>
<keyword evidence="1" id="KW-0812">Transmembrane</keyword>
<gene>
    <name evidence="2" type="ORF">V8V93_18680</name>
</gene>
<sequence>MGLIARIWRGEEGLARTFWGWGFAVNVALKGVSLLLLSMAGQRAGFAMALLAYLVFMIVYQVFISVAIWRSANRYEGYKGWPFMAKAVVLLGAIQTVFSLFGVG</sequence>
<organism evidence="2 3">
    <name type="scientific">Pseudodesulfovibrio methanolicus</name>
    <dbReference type="NCBI Taxonomy" id="3126690"/>
    <lineage>
        <taxon>Bacteria</taxon>
        <taxon>Pseudomonadati</taxon>
        <taxon>Thermodesulfobacteriota</taxon>
        <taxon>Desulfovibrionia</taxon>
        <taxon>Desulfovibrionales</taxon>
        <taxon>Desulfovibrionaceae</taxon>
    </lineage>
</organism>
<dbReference type="RefSeq" id="WP_338668147.1">
    <property type="nucleotide sequence ID" value="NZ_CP146609.1"/>
</dbReference>
<keyword evidence="1" id="KW-0472">Membrane</keyword>
<feature type="transmembrane region" description="Helical" evidence="1">
    <location>
        <begin position="18"/>
        <end position="37"/>
    </location>
</feature>
<evidence type="ECO:0000256" key="1">
    <source>
        <dbReference type="SAM" id="Phobius"/>
    </source>
</evidence>
<feature type="transmembrane region" description="Helical" evidence="1">
    <location>
        <begin position="81"/>
        <end position="103"/>
    </location>
</feature>
<evidence type="ECO:0008006" key="4">
    <source>
        <dbReference type="Google" id="ProtNLM"/>
    </source>
</evidence>
<dbReference type="Proteomes" id="UP001385389">
    <property type="component" value="Chromosome"/>
</dbReference>
<accession>A0ABZ2IWM5</accession>
<name>A0ABZ2IWM5_9BACT</name>
<evidence type="ECO:0000313" key="3">
    <source>
        <dbReference type="Proteomes" id="UP001385389"/>
    </source>
</evidence>
<feature type="transmembrane region" description="Helical" evidence="1">
    <location>
        <begin position="49"/>
        <end position="69"/>
    </location>
</feature>
<keyword evidence="1" id="KW-1133">Transmembrane helix</keyword>
<keyword evidence="3" id="KW-1185">Reference proteome</keyword>
<evidence type="ECO:0000313" key="2">
    <source>
        <dbReference type="EMBL" id="WWX22453.1"/>
    </source>
</evidence>
<protein>
    <recommendedName>
        <fullName evidence="4">Lipopolysaccharide biosynthesis protein</fullName>
    </recommendedName>
</protein>
<reference evidence="2 3" key="1">
    <citation type="submission" date="2024-03" db="EMBL/GenBank/DDBJ databases">
        <title>Phenotype and Genome Characterization of a Sulfate-Reducing Bacterium Pseudodesulfovibrio sp. strain 5S69, isolated from Petroleum Reservoir in Tatarstan (Russia).</title>
        <authorList>
            <person name="Bidzhieva S.K."/>
            <person name="Kadnikov V."/>
            <person name="Tourova T.P."/>
            <person name="Samigullina S.R."/>
            <person name="Sokolova D.S."/>
            <person name="Poltaraus A.B."/>
            <person name="Avtukh A.N."/>
            <person name="Tereshina V.M."/>
            <person name="Mardanov A.V."/>
            <person name="Nazina T.N."/>
        </authorList>
    </citation>
    <scope>NUCLEOTIDE SEQUENCE [LARGE SCALE GENOMIC DNA]</scope>
    <source>
        <strain evidence="2 3">5S69</strain>
    </source>
</reference>